<dbReference type="InterPro" id="IPR002469">
    <property type="entry name" value="Peptidase_S9B_N"/>
</dbReference>
<gene>
    <name evidence="2" type="ORF">S03H2_68446</name>
</gene>
<dbReference type="GO" id="GO:0006508">
    <property type="term" value="P:proteolysis"/>
    <property type="evidence" value="ECO:0007669"/>
    <property type="project" value="InterPro"/>
</dbReference>
<comment type="caution">
    <text evidence="2">The sequence shown here is derived from an EMBL/GenBank/DDBJ whole genome shotgun (WGS) entry which is preliminary data.</text>
</comment>
<proteinExistence type="predicted"/>
<protein>
    <recommendedName>
        <fullName evidence="1">Dipeptidylpeptidase IV N-terminal domain-containing protein</fullName>
    </recommendedName>
</protein>
<name>X1IPF0_9ZZZZ</name>
<organism evidence="2">
    <name type="scientific">marine sediment metagenome</name>
    <dbReference type="NCBI Taxonomy" id="412755"/>
    <lineage>
        <taxon>unclassified sequences</taxon>
        <taxon>metagenomes</taxon>
        <taxon>ecological metagenomes</taxon>
    </lineage>
</organism>
<dbReference type="EMBL" id="BARU01045003">
    <property type="protein sequence ID" value="GAH83562.1"/>
    <property type="molecule type" value="Genomic_DNA"/>
</dbReference>
<evidence type="ECO:0000313" key="2">
    <source>
        <dbReference type="EMBL" id="GAH83562.1"/>
    </source>
</evidence>
<feature type="domain" description="Dipeptidylpeptidase IV N-terminal" evidence="1">
    <location>
        <begin position="50"/>
        <end position="115"/>
    </location>
</feature>
<sequence length="123" mass="13904">MKNSEEGHGKDILKYNPETGDSEVLVPAWRLIPPGSETPIDIDGYEWSCNGARLLIFTNRTERETGPATGDYWVFDLYVWTWWKLGGDVPPQSLRNATFSPDGSKVSYIMDNNIFGVVYLTNL</sequence>
<evidence type="ECO:0000259" key="1">
    <source>
        <dbReference type="Pfam" id="PF00930"/>
    </source>
</evidence>
<dbReference type="Pfam" id="PF00930">
    <property type="entry name" value="DPPIV_N"/>
    <property type="match status" value="1"/>
</dbReference>
<accession>X1IPF0</accession>
<dbReference type="AlphaFoldDB" id="X1IPF0"/>
<dbReference type="Gene3D" id="2.140.10.30">
    <property type="entry name" value="Dipeptidylpeptidase IV, N-terminal domain"/>
    <property type="match status" value="1"/>
</dbReference>
<reference evidence="2" key="1">
    <citation type="journal article" date="2014" name="Front. Microbiol.">
        <title>High frequency of phylogenetically diverse reductive dehalogenase-homologous genes in deep subseafloor sedimentary metagenomes.</title>
        <authorList>
            <person name="Kawai M."/>
            <person name="Futagami T."/>
            <person name="Toyoda A."/>
            <person name="Takaki Y."/>
            <person name="Nishi S."/>
            <person name="Hori S."/>
            <person name="Arai W."/>
            <person name="Tsubouchi T."/>
            <person name="Morono Y."/>
            <person name="Uchiyama I."/>
            <person name="Ito T."/>
            <person name="Fujiyama A."/>
            <person name="Inagaki F."/>
            <person name="Takami H."/>
        </authorList>
    </citation>
    <scope>NUCLEOTIDE SEQUENCE</scope>
    <source>
        <strain evidence="2">Expedition CK06-06</strain>
    </source>
</reference>
<dbReference type="SUPFAM" id="SSF82171">
    <property type="entry name" value="DPP6 N-terminal domain-like"/>
    <property type="match status" value="1"/>
</dbReference>